<evidence type="ECO:0000313" key="1">
    <source>
        <dbReference type="EMBL" id="SFH58646.1"/>
    </source>
</evidence>
<dbReference type="EMBL" id="FOPU01000020">
    <property type="protein sequence ID" value="SFH58646.1"/>
    <property type="molecule type" value="Genomic_DNA"/>
</dbReference>
<evidence type="ECO:0008006" key="3">
    <source>
        <dbReference type="Google" id="ProtNLM"/>
    </source>
</evidence>
<reference evidence="1 2" key="1">
    <citation type="submission" date="2016-10" db="EMBL/GenBank/DDBJ databases">
        <authorList>
            <person name="de Groot N.N."/>
        </authorList>
    </citation>
    <scope>NUCLEOTIDE SEQUENCE [LARGE SCALE GENOMIC DNA]</scope>
    <source>
        <strain evidence="1 2">DSM 8537</strain>
    </source>
</reference>
<dbReference type="STRING" id="34004.SAMN04488021_12024"/>
<organism evidence="1 2">
    <name type="scientific">Paracoccus aminovorans</name>
    <dbReference type="NCBI Taxonomy" id="34004"/>
    <lineage>
        <taxon>Bacteria</taxon>
        <taxon>Pseudomonadati</taxon>
        <taxon>Pseudomonadota</taxon>
        <taxon>Alphaproteobacteria</taxon>
        <taxon>Rhodobacterales</taxon>
        <taxon>Paracoccaceae</taxon>
        <taxon>Paracoccus</taxon>
    </lineage>
</organism>
<sequence length="409" mass="42823">MMSRGQSLALGANFGAEIAPDGRRWRDIFGGVANPGALMLAGLRRVDGVAVANVANPLLNGYDTAVPATGAAPMVVQTSIPEGAVLACGLLREGLAPNGIAFQFHDAGGQSIENLDGDAATGSAGLLTPWQNAEWWLAEAVRVFAADGKQVRVPRLFLNQGEADVSRPRGWWLAAATEALAGWRAQIARLTGQAAAPKLFLHQTGGYMQGAASNLHDCKLDQLDLVRAQGGVLIGPLYPYKIDNGDGKGVHKLWSEYVRAYEAGIWAAAEDAAGRPWSLLPGPATRTGDRITIPISVRGDEALTTVAGVYADYGGDPAHLGLEVAGGGTITAASVSGGAILLDVSGPVTAVRYAMQRAATDYRTLTDASGCGYAAHRGLIRTTLTRSVAWGGRVFTIERWLPSFELILG</sequence>
<dbReference type="AlphaFoldDB" id="A0A1I3B981"/>
<dbReference type="Proteomes" id="UP000183635">
    <property type="component" value="Unassembled WGS sequence"/>
</dbReference>
<name>A0A1I3B981_9RHOB</name>
<accession>A0A1I3B981</accession>
<gene>
    <name evidence="1" type="ORF">SAMN04488021_12024</name>
</gene>
<evidence type="ECO:0000313" key="2">
    <source>
        <dbReference type="Proteomes" id="UP000183635"/>
    </source>
</evidence>
<protein>
    <recommendedName>
        <fullName evidence="3">Sialate O-acetylesterase domain-containing protein</fullName>
    </recommendedName>
</protein>
<proteinExistence type="predicted"/>
<keyword evidence="2" id="KW-1185">Reference proteome</keyword>